<reference evidence="1" key="2">
    <citation type="journal article" date="2023" name="IMA Fungus">
        <title>Comparative genomic study of the Penicillium genus elucidates a diverse pangenome and 15 lateral gene transfer events.</title>
        <authorList>
            <person name="Petersen C."/>
            <person name="Sorensen T."/>
            <person name="Nielsen M.R."/>
            <person name="Sondergaard T.E."/>
            <person name="Sorensen J.L."/>
            <person name="Fitzpatrick D.A."/>
            <person name="Frisvad J.C."/>
            <person name="Nielsen K.L."/>
        </authorList>
    </citation>
    <scope>NUCLEOTIDE SEQUENCE</scope>
    <source>
        <strain evidence="1">IBT 17660</strain>
    </source>
</reference>
<gene>
    <name evidence="1" type="ORF">N7530_002683</name>
</gene>
<sequence length="90" mass="9903">MKLSRMLTIAGAIKRLATTDILQVEECCYRINKRHKADANNQNEIKSRGMKGVGDIQVGEAGNLLIGRNTPKHRISATLRPDSACVTLLN</sequence>
<name>A0A9W9X3Y5_9EURO</name>
<evidence type="ECO:0000313" key="2">
    <source>
        <dbReference type="Proteomes" id="UP001147760"/>
    </source>
</evidence>
<dbReference type="Proteomes" id="UP001147760">
    <property type="component" value="Unassembled WGS sequence"/>
</dbReference>
<reference evidence="1" key="1">
    <citation type="submission" date="2022-12" db="EMBL/GenBank/DDBJ databases">
        <authorList>
            <person name="Petersen C."/>
        </authorList>
    </citation>
    <scope>NUCLEOTIDE SEQUENCE</scope>
    <source>
        <strain evidence="1">IBT 17660</strain>
    </source>
</reference>
<keyword evidence="2" id="KW-1185">Reference proteome</keyword>
<proteinExistence type="predicted"/>
<organism evidence="1 2">
    <name type="scientific">Penicillium desertorum</name>
    <dbReference type="NCBI Taxonomy" id="1303715"/>
    <lineage>
        <taxon>Eukaryota</taxon>
        <taxon>Fungi</taxon>
        <taxon>Dikarya</taxon>
        <taxon>Ascomycota</taxon>
        <taxon>Pezizomycotina</taxon>
        <taxon>Eurotiomycetes</taxon>
        <taxon>Eurotiomycetidae</taxon>
        <taxon>Eurotiales</taxon>
        <taxon>Aspergillaceae</taxon>
        <taxon>Penicillium</taxon>
    </lineage>
</organism>
<dbReference type="AlphaFoldDB" id="A0A9W9X3Y5"/>
<accession>A0A9W9X3Y5</accession>
<dbReference type="EMBL" id="JAPWDO010000002">
    <property type="protein sequence ID" value="KAJ5483437.1"/>
    <property type="molecule type" value="Genomic_DNA"/>
</dbReference>
<protein>
    <submittedName>
        <fullName evidence="1">Uncharacterized protein</fullName>
    </submittedName>
</protein>
<dbReference type="OrthoDB" id="4338113at2759"/>
<comment type="caution">
    <text evidence="1">The sequence shown here is derived from an EMBL/GenBank/DDBJ whole genome shotgun (WGS) entry which is preliminary data.</text>
</comment>
<evidence type="ECO:0000313" key="1">
    <source>
        <dbReference type="EMBL" id="KAJ5483437.1"/>
    </source>
</evidence>